<dbReference type="EMBL" id="GADI01007851">
    <property type="protein sequence ID" value="JAA65957.1"/>
    <property type="molecule type" value="mRNA"/>
</dbReference>
<organism evidence="2">
    <name type="scientific">Ixodes ricinus</name>
    <name type="common">Common tick</name>
    <name type="synonym">Acarus ricinus</name>
    <dbReference type="NCBI Taxonomy" id="34613"/>
    <lineage>
        <taxon>Eukaryota</taxon>
        <taxon>Metazoa</taxon>
        <taxon>Ecdysozoa</taxon>
        <taxon>Arthropoda</taxon>
        <taxon>Chelicerata</taxon>
        <taxon>Arachnida</taxon>
        <taxon>Acari</taxon>
        <taxon>Parasitiformes</taxon>
        <taxon>Ixodida</taxon>
        <taxon>Ixodoidea</taxon>
        <taxon>Ixodidae</taxon>
        <taxon>Ixodinae</taxon>
        <taxon>Ixodes</taxon>
    </lineage>
</organism>
<sequence length="117" mass="12909">MCRNISNMLFVLFAVVLGLAASEGDMFLSAGSECWRALYLGGNIYCKLFGYDEFDGVTFNPCELGCGSQKVRLPKEACPKDSLPSSCTPEVKNTLQEFSDTMKKIKDSLTKRGCEIE</sequence>
<feature type="signal peptide" evidence="1">
    <location>
        <begin position="1"/>
        <end position="20"/>
    </location>
</feature>
<protein>
    <submittedName>
        <fullName evidence="2">Putative ixodes 10 kDa peptide protein</fullName>
    </submittedName>
</protein>
<reference evidence="2" key="1">
    <citation type="submission" date="2012-12" db="EMBL/GenBank/DDBJ databases">
        <title>Identification and characterization of a phenylalanine ammonia-lyase gene family in Isatis indigotica Fort.</title>
        <authorList>
            <person name="Liu Q."/>
            <person name="Chen J."/>
            <person name="Zhou X."/>
            <person name="Di P."/>
            <person name="Xiao Y."/>
            <person name="Xuan H."/>
            <person name="Zhang L."/>
            <person name="Chen W."/>
        </authorList>
    </citation>
    <scope>NUCLEOTIDE SEQUENCE</scope>
    <source>
        <tissue evidence="2">Salivary gland</tissue>
    </source>
</reference>
<proteinExistence type="evidence at transcript level"/>
<name>A0A0K8R464_IXORI</name>
<dbReference type="AlphaFoldDB" id="A0A0K8R464"/>
<feature type="chain" id="PRO_5005515624" evidence="1">
    <location>
        <begin position="21"/>
        <end position="117"/>
    </location>
</feature>
<keyword evidence="1" id="KW-0732">Signal</keyword>
<accession>A0A0K8R464</accession>
<evidence type="ECO:0000313" key="2">
    <source>
        <dbReference type="EMBL" id="JAA65957.1"/>
    </source>
</evidence>
<evidence type="ECO:0000256" key="1">
    <source>
        <dbReference type="SAM" id="SignalP"/>
    </source>
</evidence>